<dbReference type="EMBL" id="JABSTU010000007">
    <property type="protein sequence ID" value="KAH8026804.1"/>
    <property type="molecule type" value="Genomic_DNA"/>
</dbReference>
<gene>
    <name evidence="1" type="ORF">HPB51_024919</name>
</gene>
<dbReference type="Proteomes" id="UP000821866">
    <property type="component" value="Unassembled WGS sequence"/>
</dbReference>
<keyword evidence="2" id="KW-1185">Reference proteome</keyword>
<organism evidence="1 2">
    <name type="scientific">Rhipicephalus microplus</name>
    <name type="common">Cattle tick</name>
    <name type="synonym">Boophilus microplus</name>
    <dbReference type="NCBI Taxonomy" id="6941"/>
    <lineage>
        <taxon>Eukaryota</taxon>
        <taxon>Metazoa</taxon>
        <taxon>Ecdysozoa</taxon>
        <taxon>Arthropoda</taxon>
        <taxon>Chelicerata</taxon>
        <taxon>Arachnida</taxon>
        <taxon>Acari</taxon>
        <taxon>Parasitiformes</taxon>
        <taxon>Ixodida</taxon>
        <taxon>Ixodoidea</taxon>
        <taxon>Ixodidae</taxon>
        <taxon>Rhipicephalinae</taxon>
        <taxon>Rhipicephalus</taxon>
        <taxon>Boophilus</taxon>
    </lineage>
</organism>
<sequence length="188" mass="20778">MFIKVLQKGFVIFKCFFQVLQVLLIYIYGSSPRGEEVLVSAALQSLRRATTSEWGLTVDVTPQASGGPQSEGSTKLTLWFTVCQSKFSGASVGIHKRLYVTTSPPHPGSPGLKQRSLRKPQYSDATPLLFRLPEVELPVEAMAQATVRFHEGRPLPRQGIPHDVGDFDNAGVYPWRGHDETLPDLVTV</sequence>
<evidence type="ECO:0000313" key="2">
    <source>
        <dbReference type="Proteomes" id="UP000821866"/>
    </source>
</evidence>
<reference evidence="1" key="2">
    <citation type="submission" date="2021-09" db="EMBL/GenBank/DDBJ databases">
        <authorList>
            <person name="Jia N."/>
            <person name="Wang J."/>
            <person name="Shi W."/>
            <person name="Du L."/>
            <person name="Sun Y."/>
            <person name="Zhan W."/>
            <person name="Jiang J."/>
            <person name="Wang Q."/>
            <person name="Zhang B."/>
            <person name="Ji P."/>
            <person name="Sakyi L.B."/>
            <person name="Cui X."/>
            <person name="Yuan T."/>
            <person name="Jiang B."/>
            <person name="Yang W."/>
            <person name="Lam T.T.-Y."/>
            <person name="Chang Q."/>
            <person name="Ding S."/>
            <person name="Wang X."/>
            <person name="Zhu J."/>
            <person name="Ruan X."/>
            <person name="Zhao L."/>
            <person name="Wei J."/>
            <person name="Que T."/>
            <person name="Du C."/>
            <person name="Cheng J."/>
            <person name="Dai P."/>
            <person name="Han X."/>
            <person name="Huang E."/>
            <person name="Gao Y."/>
            <person name="Liu J."/>
            <person name="Shao H."/>
            <person name="Ye R."/>
            <person name="Li L."/>
            <person name="Wei W."/>
            <person name="Wang X."/>
            <person name="Wang C."/>
            <person name="Huo Q."/>
            <person name="Li W."/>
            <person name="Guo W."/>
            <person name="Chen H."/>
            <person name="Chen S."/>
            <person name="Zhou L."/>
            <person name="Zhou L."/>
            <person name="Ni X."/>
            <person name="Tian J."/>
            <person name="Zhou Y."/>
            <person name="Sheng Y."/>
            <person name="Liu T."/>
            <person name="Pan Y."/>
            <person name="Xia L."/>
            <person name="Li J."/>
            <person name="Zhao F."/>
            <person name="Cao W."/>
        </authorList>
    </citation>
    <scope>NUCLEOTIDE SEQUENCE</scope>
    <source>
        <strain evidence="1">Rmic-2018</strain>
        <tissue evidence="1">Larvae</tissue>
    </source>
</reference>
<accession>A0A9J6DXT0</accession>
<protein>
    <submittedName>
        <fullName evidence="1">Uncharacterized protein</fullName>
    </submittedName>
</protein>
<dbReference type="AlphaFoldDB" id="A0A9J6DXT0"/>
<evidence type="ECO:0000313" key="1">
    <source>
        <dbReference type="EMBL" id="KAH8026804.1"/>
    </source>
</evidence>
<reference evidence="1" key="1">
    <citation type="journal article" date="2020" name="Cell">
        <title>Large-Scale Comparative Analyses of Tick Genomes Elucidate Their Genetic Diversity and Vector Capacities.</title>
        <authorList>
            <consortium name="Tick Genome and Microbiome Consortium (TIGMIC)"/>
            <person name="Jia N."/>
            <person name="Wang J."/>
            <person name="Shi W."/>
            <person name="Du L."/>
            <person name="Sun Y."/>
            <person name="Zhan W."/>
            <person name="Jiang J.F."/>
            <person name="Wang Q."/>
            <person name="Zhang B."/>
            <person name="Ji P."/>
            <person name="Bell-Sakyi L."/>
            <person name="Cui X.M."/>
            <person name="Yuan T.T."/>
            <person name="Jiang B.G."/>
            <person name="Yang W.F."/>
            <person name="Lam T.T."/>
            <person name="Chang Q.C."/>
            <person name="Ding S.J."/>
            <person name="Wang X.J."/>
            <person name="Zhu J.G."/>
            <person name="Ruan X.D."/>
            <person name="Zhao L."/>
            <person name="Wei J.T."/>
            <person name="Ye R.Z."/>
            <person name="Que T.C."/>
            <person name="Du C.H."/>
            <person name="Zhou Y.H."/>
            <person name="Cheng J.X."/>
            <person name="Dai P.F."/>
            <person name="Guo W.B."/>
            <person name="Han X.H."/>
            <person name="Huang E.J."/>
            <person name="Li L.F."/>
            <person name="Wei W."/>
            <person name="Gao Y.C."/>
            <person name="Liu J.Z."/>
            <person name="Shao H.Z."/>
            <person name="Wang X."/>
            <person name="Wang C.C."/>
            <person name="Yang T.C."/>
            <person name="Huo Q.B."/>
            <person name="Li W."/>
            <person name="Chen H.Y."/>
            <person name="Chen S.E."/>
            <person name="Zhou L.G."/>
            <person name="Ni X.B."/>
            <person name="Tian J.H."/>
            <person name="Sheng Y."/>
            <person name="Liu T."/>
            <person name="Pan Y.S."/>
            <person name="Xia L.Y."/>
            <person name="Li J."/>
            <person name="Zhao F."/>
            <person name="Cao W.C."/>
        </authorList>
    </citation>
    <scope>NUCLEOTIDE SEQUENCE</scope>
    <source>
        <strain evidence="1">Rmic-2018</strain>
    </source>
</reference>
<comment type="caution">
    <text evidence="1">The sequence shown here is derived from an EMBL/GenBank/DDBJ whole genome shotgun (WGS) entry which is preliminary data.</text>
</comment>
<name>A0A9J6DXT0_RHIMP</name>
<proteinExistence type="predicted"/>